<evidence type="ECO:0000259" key="5">
    <source>
        <dbReference type="Pfam" id="PF00171"/>
    </source>
</evidence>
<dbReference type="PROSITE" id="PS00687">
    <property type="entry name" value="ALDEHYDE_DEHYDR_GLU"/>
    <property type="match status" value="1"/>
</dbReference>
<dbReference type="InterPro" id="IPR050740">
    <property type="entry name" value="Aldehyde_DH_Superfamily"/>
</dbReference>
<organism evidence="6 7">
    <name type="scientific">Devosia algicola</name>
    <dbReference type="NCBI Taxonomy" id="3026418"/>
    <lineage>
        <taxon>Bacteria</taxon>
        <taxon>Pseudomonadati</taxon>
        <taxon>Pseudomonadota</taxon>
        <taxon>Alphaproteobacteria</taxon>
        <taxon>Hyphomicrobiales</taxon>
        <taxon>Devosiaceae</taxon>
        <taxon>Devosia</taxon>
    </lineage>
</organism>
<name>A0ABY7YRK3_9HYPH</name>
<keyword evidence="2 4" id="KW-0560">Oxidoreductase</keyword>
<evidence type="ECO:0000313" key="6">
    <source>
        <dbReference type="EMBL" id="WDR03951.1"/>
    </source>
</evidence>
<dbReference type="RefSeq" id="WP_282220338.1">
    <property type="nucleotide sequence ID" value="NZ_CP118246.1"/>
</dbReference>
<dbReference type="Gene3D" id="3.40.309.10">
    <property type="entry name" value="Aldehyde Dehydrogenase, Chain A, domain 2"/>
    <property type="match status" value="1"/>
</dbReference>
<protein>
    <submittedName>
        <fullName evidence="6">Aldehyde dehydrogenase family protein</fullName>
    </submittedName>
</protein>
<dbReference type="PANTHER" id="PTHR43353">
    <property type="entry name" value="SUCCINATE-SEMIALDEHYDE DEHYDROGENASE, MITOCHONDRIAL"/>
    <property type="match status" value="1"/>
</dbReference>
<gene>
    <name evidence="6" type="ORF">PSQ19_07980</name>
</gene>
<accession>A0ABY7YRK3</accession>
<dbReference type="InterPro" id="IPR015590">
    <property type="entry name" value="Aldehyde_DH_dom"/>
</dbReference>
<evidence type="ECO:0000256" key="3">
    <source>
        <dbReference type="PROSITE-ProRule" id="PRU10007"/>
    </source>
</evidence>
<dbReference type="PANTHER" id="PTHR43353:SF5">
    <property type="entry name" value="SUCCINATE-SEMIALDEHYDE DEHYDROGENASE, MITOCHONDRIAL"/>
    <property type="match status" value="1"/>
</dbReference>
<evidence type="ECO:0000256" key="1">
    <source>
        <dbReference type="ARBA" id="ARBA00009986"/>
    </source>
</evidence>
<dbReference type="Gene3D" id="3.40.605.10">
    <property type="entry name" value="Aldehyde Dehydrogenase, Chain A, domain 1"/>
    <property type="match status" value="1"/>
</dbReference>
<dbReference type="InterPro" id="IPR016162">
    <property type="entry name" value="Ald_DH_N"/>
</dbReference>
<dbReference type="InterPro" id="IPR016161">
    <property type="entry name" value="Ald_DH/histidinol_DH"/>
</dbReference>
<dbReference type="Proteomes" id="UP001220530">
    <property type="component" value="Chromosome"/>
</dbReference>
<dbReference type="InterPro" id="IPR029510">
    <property type="entry name" value="Ald_DH_CS_GLU"/>
</dbReference>
<feature type="active site" evidence="3">
    <location>
        <position position="247"/>
    </location>
</feature>
<comment type="similarity">
    <text evidence="1 4">Belongs to the aldehyde dehydrogenase family.</text>
</comment>
<reference evidence="6 7" key="1">
    <citation type="submission" date="2023-02" db="EMBL/GenBank/DDBJ databases">
        <title>Devosia algicola sp. nov., isolated from the phycosphere of marine algae.</title>
        <authorList>
            <person name="Kim J.M."/>
            <person name="Lee J.K."/>
            <person name="Choi B.J."/>
            <person name="Bayburt H."/>
            <person name="Jeon C.O."/>
        </authorList>
    </citation>
    <scope>NUCLEOTIDE SEQUENCE [LARGE SCALE GENOMIC DNA]</scope>
    <source>
        <strain evidence="6 7">G20-9</strain>
    </source>
</reference>
<evidence type="ECO:0000256" key="2">
    <source>
        <dbReference type="ARBA" id="ARBA00023002"/>
    </source>
</evidence>
<dbReference type="Pfam" id="PF00171">
    <property type="entry name" value="Aldedh"/>
    <property type="match status" value="1"/>
</dbReference>
<dbReference type="SUPFAM" id="SSF53720">
    <property type="entry name" value="ALDH-like"/>
    <property type="match status" value="1"/>
</dbReference>
<keyword evidence="7" id="KW-1185">Reference proteome</keyword>
<sequence length="393" mass="41705">MALEMKMYVGGELLQGGSRFDVISPATDQVVGTIAWAGAGDAEAALTAADAAFESWSGLSVSARAVWMGKLRDAVIANEEHLRECIHLEMGKPWASTQEDFDSLVNSLQFYAEEISRFRPEALVDREGTHTHTLVHEPVGVVVAYIAWNFPLLNLAFKIGPAMAAGCPIIIKPSFKTPLSAYALGALCHQIGLPAGVVNIICGDDIEVGDTLSSSKIPALLTLIGSTNTGKHIMKMGASSIKRYSMELGGNAPALVFADADLDQAADTICAVKFGNAGQVCVTPNRVFVDASVLDQFTEKVMDRVRKIRVGYDRSGDIDMGPVIDKAAWSRIDGLVRDAKAKGATVLAGGGRSDGMGAGQFYAPTVLVGVTPEMASLSAGNFRARVEHLVVHQ</sequence>
<dbReference type="InterPro" id="IPR016163">
    <property type="entry name" value="Ald_DH_C"/>
</dbReference>
<evidence type="ECO:0000256" key="4">
    <source>
        <dbReference type="RuleBase" id="RU003345"/>
    </source>
</evidence>
<dbReference type="EMBL" id="CP118246">
    <property type="protein sequence ID" value="WDR03951.1"/>
    <property type="molecule type" value="Genomic_DNA"/>
</dbReference>
<evidence type="ECO:0000313" key="7">
    <source>
        <dbReference type="Proteomes" id="UP001220530"/>
    </source>
</evidence>
<proteinExistence type="inferred from homology"/>
<feature type="domain" description="Aldehyde dehydrogenase" evidence="5">
    <location>
        <begin position="18"/>
        <end position="376"/>
    </location>
</feature>